<evidence type="ECO:0000256" key="3">
    <source>
        <dbReference type="ARBA" id="ARBA00022475"/>
    </source>
</evidence>
<dbReference type="EMBL" id="QZWG01000008">
    <property type="protein sequence ID" value="RZB97126.1"/>
    <property type="molecule type" value="Genomic_DNA"/>
</dbReference>
<dbReference type="InterPro" id="IPR010369">
    <property type="entry name" value="SOK"/>
</dbReference>
<dbReference type="GO" id="GO:0051301">
    <property type="term" value="P:cell division"/>
    <property type="evidence" value="ECO:0007669"/>
    <property type="project" value="UniProtKB-KW"/>
</dbReference>
<feature type="domain" description="SOSEKI DIX-like" evidence="9">
    <location>
        <begin position="50"/>
        <end position="137"/>
    </location>
</feature>
<keyword evidence="3" id="KW-1003">Cell membrane</keyword>
<evidence type="ECO:0000256" key="4">
    <source>
        <dbReference type="ARBA" id="ARBA00022618"/>
    </source>
</evidence>
<evidence type="ECO:0000259" key="9">
    <source>
        <dbReference type="Pfam" id="PF06136"/>
    </source>
</evidence>
<keyword evidence="5" id="KW-0472">Membrane</keyword>
<feature type="compositionally biased region" description="Low complexity" evidence="8">
    <location>
        <begin position="205"/>
        <end position="217"/>
    </location>
</feature>
<organism evidence="10 11">
    <name type="scientific">Glycine soja</name>
    <name type="common">Wild soybean</name>
    <dbReference type="NCBI Taxonomy" id="3848"/>
    <lineage>
        <taxon>Eukaryota</taxon>
        <taxon>Viridiplantae</taxon>
        <taxon>Streptophyta</taxon>
        <taxon>Embryophyta</taxon>
        <taxon>Tracheophyta</taxon>
        <taxon>Spermatophyta</taxon>
        <taxon>Magnoliopsida</taxon>
        <taxon>eudicotyledons</taxon>
        <taxon>Gunneridae</taxon>
        <taxon>Pentapetalae</taxon>
        <taxon>rosids</taxon>
        <taxon>fabids</taxon>
        <taxon>Fabales</taxon>
        <taxon>Fabaceae</taxon>
        <taxon>Papilionoideae</taxon>
        <taxon>50 kb inversion clade</taxon>
        <taxon>NPAAA clade</taxon>
        <taxon>indigoferoid/millettioid clade</taxon>
        <taxon>Phaseoleae</taxon>
        <taxon>Glycine</taxon>
        <taxon>Glycine subgen. Soja</taxon>
    </lineage>
</organism>
<feature type="compositionally biased region" description="Basic and acidic residues" evidence="8">
    <location>
        <begin position="223"/>
        <end position="242"/>
    </location>
</feature>
<keyword evidence="11" id="KW-1185">Reference proteome</keyword>
<dbReference type="Gramene" id="XM_028390928.1">
    <property type="protein sequence ID" value="XP_028246729.1"/>
    <property type="gene ID" value="LOC114424062"/>
</dbReference>
<dbReference type="PANTHER" id="PTHR31083">
    <property type="entry name" value="UPSTREAM OF FLC PROTEIN (DUF966)"/>
    <property type="match status" value="1"/>
</dbReference>
<keyword evidence="6" id="KW-0131">Cell cycle</keyword>
<dbReference type="InterPro" id="IPR048351">
    <property type="entry name" value="SOK_DIX"/>
</dbReference>
<feature type="region of interest" description="Disordered" evidence="8">
    <location>
        <begin position="167"/>
        <end position="242"/>
    </location>
</feature>
<feature type="compositionally biased region" description="Basic and acidic residues" evidence="8">
    <location>
        <begin position="182"/>
        <end position="196"/>
    </location>
</feature>
<dbReference type="Pfam" id="PF06136">
    <property type="entry name" value="SOK"/>
    <property type="match status" value="1"/>
</dbReference>
<comment type="caution">
    <text evidence="10">The sequence shown here is derived from an EMBL/GenBank/DDBJ whole genome shotgun (WGS) entry which is preliminary data.</text>
</comment>
<gene>
    <name evidence="10" type="ORF">D0Y65_020694</name>
</gene>
<reference evidence="10 11" key="1">
    <citation type="submission" date="2018-09" db="EMBL/GenBank/DDBJ databases">
        <title>A high-quality reference genome of wild soybean provides a powerful tool to mine soybean genomes.</title>
        <authorList>
            <person name="Xie M."/>
            <person name="Chung C.Y.L."/>
            <person name="Li M.-W."/>
            <person name="Wong F.-L."/>
            <person name="Chan T.-F."/>
            <person name="Lam H.-M."/>
        </authorList>
    </citation>
    <scope>NUCLEOTIDE SEQUENCE [LARGE SCALE GENOMIC DNA]</scope>
    <source>
        <strain evidence="11">cv. W05</strain>
        <tissue evidence="10">Hypocotyl of etiolated seedlings</tissue>
    </source>
</reference>
<evidence type="ECO:0000256" key="8">
    <source>
        <dbReference type="SAM" id="MobiDB-lite"/>
    </source>
</evidence>
<keyword evidence="4" id="KW-0132">Cell division</keyword>
<evidence type="ECO:0000256" key="7">
    <source>
        <dbReference type="ARBA" id="ARBA00024211"/>
    </source>
</evidence>
<proteinExistence type="inferred from homology"/>
<name>A0A445JF97_GLYSO</name>
<evidence type="ECO:0000256" key="5">
    <source>
        <dbReference type="ARBA" id="ARBA00023136"/>
    </source>
</evidence>
<evidence type="ECO:0000256" key="2">
    <source>
        <dbReference type="ARBA" id="ARBA00022473"/>
    </source>
</evidence>
<dbReference type="Proteomes" id="UP000289340">
    <property type="component" value="Chromosome 8"/>
</dbReference>
<evidence type="ECO:0000256" key="6">
    <source>
        <dbReference type="ARBA" id="ARBA00023306"/>
    </source>
</evidence>
<accession>A0A445JF97</accession>
<dbReference type="GO" id="GO:0005886">
    <property type="term" value="C:plasma membrane"/>
    <property type="evidence" value="ECO:0007669"/>
    <property type="project" value="UniProtKB-SubCell"/>
</dbReference>
<evidence type="ECO:0000313" key="10">
    <source>
        <dbReference type="EMBL" id="RZB97126.1"/>
    </source>
</evidence>
<comment type="similarity">
    <text evidence="7">Belongs to the SOSEKI family.</text>
</comment>
<dbReference type="AlphaFoldDB" id="A0A445JF97"/>
<keyword evidence="2" id="KW-0217">Developmental protein</keyword>
<feature type="region of interest" description="Disordered" evidence="8">
    <location>
        <begin position="267"/>
        <end position="296"/>
    </location>
</feature>
<comment type="subcellular location">
    <subcellularLocation>
        <location evidence="1">Cell membrane</location>
        <topology evidence="1">Peripheral membrane protein</topology>
        <orientation evidence="1">Cytoplasmic side</orientation>
    </subcellularLocation>
</comment>
<dbReference type="PANTHER" id="PTHR31083:SF5">
    <property type="entry name" value="PROTEIN SOSEKI 1"/>
    <property type="match status" value="1"/>
</dbReference>
<evidence type="ECO:0000256" key="1">
    <source>
        <dbReference type="ARBA" id="ARBA00004413"/>
    </source>
</evidence>
<evidence type="ECO:0000313" key="11">
    <source>
        <dbReference type="Proteomes" id="UP000289340"/>
    </source>
</evidence>
<dbReference type="GO" id="GO:0051258">
    <property type="term" value="P:protein polymerization"/>
    <property type="evidence" value="ECO:0007669"/>
    <property type="project" value="UniProtKB-ARBA"/>
</dbReference>
<sequence>MYSIAMESPQGFPHYTKEDLHIMKSRGKKKNRAREIGMEGRGGGEVRRLHIIYFLSQIGGRADHPHLIRVLHLARNGVYLRDVKRWLGELRGKDLPDAFSWSYKRRYKSGYVWQDLLDDDLITPISDNEYVLKGSQIHPTPFATTPSLDEKKTTVCDIHAEKKCSQVQTIEDKNQQPPLAEEEPRIQRDLDLKTDTPTKGSSEISQDSSLVFSSDRSSVTDDDSSKVEEEKHLEATGKDGFNEINQEKLEDCSLPSLYHNLLSKKASHKDDLNKTNSPDSSSSTISSSSSQSSFTKIRSNSARVSNVFRNWITCGTVETNDAALVQMNLAQKNLSKEPINIPERRAEICKGDKLGGSARCFATSWGHHHQKQQYGARKSFDGNETSRSRKKLGELLNQTSSKPFGGPTCSQCGKSFKPEKMHKHMKSCKGMKALGKSSTTVEEAQLQGSSASYTDYFLTN</sequence>
<protein>
    <submittedName>
        <fullName evidence="10">Protein UPSTREAM OF FLC isoform A</fullName>
    </submittedName>
</protein>
<feature type="compositionally biased region" description="Low complexity" evidence="8">
    <location>
        <begin position="277"/>
        <end position="293"/>
    </location>
</feature>